<organism evidence="2 3">
    <name type="scientific">Brassica cretica</name>
    <name type="common">Mustard</name>
    <dbReference type="NCBI Taxonomy" id="69181"/>
    <lineage>
        <taxon>Eukaryota</taxon>
        <taxon>Viridiplantae</taxon>
        <taxon>Streptophyta</taxon>
        <taxon>Embryophyta</taxon>
        <taxon>Tracheophyta</taxon>
        <taxon>Spermatophyta</taxon>
        <taxon>Magnoliopsida</taxon>
        <taxon>eudicotyledons</taxon>
        <taxon>Gunneridae</taxon>
        <taxon>Pentapetalae</taxon>
        <taxon>rosids</taxon>
        <taxon>malvids</taxon>
        <taxon>Brassicales</taxon>
        <taxon>Brassicaceae</taxon>
        <taxon>Brassiceae</taxon>
        <taxon>Brassica</taxon>
    </lineage>
</organism>
<reference evidence="2" key="1">
    <citation type="submission" date="2019-12" db="EMBL/GenBank/DDBJ databases">
        <title>Genome sequencing and annotation of Brassica cretica.</title>
        <authorList>
            <person name="Studholme D.J."/>
            <person name="Sarris P."/>
        </authorList>
    </citation>
    <scope>NUCLEOTIDE SEQUENCE</scope>
    <source>
        <strain evidence="2">PFS-109/04</strain>
        <tissue evidence="2">Leaf</tissue>
    </source>
</reference>
<comment type="caution">
    <text evidence="2">The sequence shown here is derived from an EMBL/GenBank/DDBJ whole genome shotgun (WGS) entry which is preliminary data.</text>
</comment>
<keyword evidence="1" id="KW-0472">Membrane</keyword>
<dbReference type="AlphaFoldDB" id="A0A8S9SK28"/>
<dbReference type="Proteomes" id="UP000712600">
    <property type="component" value="Unassembled WGS sequence"/>
</dbReference>
<sequence>MNPRKFPRNISSEYTEGLLPRKFPRNISWEYSEGLLPRNIPRGSFLGIFRGLRSSEIPDENSEEHLVGTSEDWTIGKSIVISRGKRATSHVNFGGEVQTILFIKTTPRAVQAKENPLKFSGKQKKRLLWLQEIAGNIIVTSNSAAELRKEMLNVGERKRFQLMLGTASPWLGQSLFVFDFVFLVVGLPSIVSARFGFQDLVFGVLTSMLSFIARGRLHSFLISLRLPFPLYSCISLQLSSHLWWLSLSPCLPLEIWIMFSFVYAMWAWKVISGLKCAELVSWSFGPFYPELCGFSVGCRLNSEETNFRGNYEDHQFVGKLLGIYRGRTSSGYFDGLSDVPILGSSDEMFLGIFIGNFRGTEPSENSEE</sequence>
<feature type="transmembrane region" description="Helical" evidence="1">
    <location>
        <begin position="170"/>
        <end position="193"/>
    </location>
</feature>
<keyword evidence="1" id="KW-0812">Transmembrane</keyword>
<feature type="transmembrane region" description="Helical" evidence="1">
    <location>
        <begin position="200"/>
        <end position="222"/>
    </location>
</feature>
<accession>A0A8S9SK28</accession>
<evidence type="ECO:0000313" key="2">
    <source>
        <dbReference type="EMBL" id="KAF3601658.1"/>
    </source>
</evidence>
<protein>
    <submittedName>
        <fullName evidence="2">Uncharacterized protein</fullName>
    </submittedName>
</protein>
<keyword evidence="1" id="KW-1133">Transmembrane helix</keyword>
<proteinExistence type="predicted"/>
<evidence type="ECO:0000256" key="1">
    <source>
        <dbReference type="SAM" id="Phobius"/>
    </source>
</evidence>
<feature type="transmembrane region" description="Helical" evidence="1">
    <location>
        <begin position="242"/>
        <end position="266"/>
    </location>
</feature>
<evidence type="ECO:0000313" key="3">
    <source>
        <dbReference type="Proteomes" id="UP000712600"/>
    </source>
</evidence>
<gene>
    <name evidence="2" type="ORF">F2Q69_00037510</name>
</gene>
<dbReference type="EMBL" id="QGKX02000004">
    <property type="protein sequence ID" value="KAF3601658.1"/>
    <property type="molecule type" value="Genomic_DNA"/>
</dbReference>
<name>A0A8S9SK28_BRACR</name>